<reference evidence="1 2" key="1">
    <citation type="submission" date="2014-06" db="EMBL/GenBank/DDBJ databases">
        <title>Genome characterization of distinct group I Clostridium botulinum lineages.</title>
        <authorList>
            <person name="Giordani F."/>
            <person name="Anselmo A."/>
            <person name="Fillo S."/>
            <person name="Palozzi A.M."/>
            <person name="Fortunato A."/>
            <person name="Gentile B."/>
            <person name="Ciammaruconi A."/>
            <person name="Anniballi F."/>
            <person name="De Medici D."/>
            <person name="Lista F."/>
        </authorList>
    </citation>
    <scope>NUCLEOTIDE SEQUENCE [LARGE SCALE GENOMIC DNA]</scope>
    <source>
        <strain evidence="1 2">B2 450</strain>
    </source>
</reference>
<proteinExistence type="predicted"/>
<name>A0A0D1BVV6_CLOBO</name>
<protein>
    <recommendedName>
        <fullName evidence="3">Motility protein</fullName>
    </recommendedName>
</protein>
<comment type="caution">
    <text evidence="1">The sequence shown here is derived from an EMBL/GenBank/DDBJ whole genome shotgun (WGS) entry which is preliminary data.</text>
</comment>
<dbReference type="HOGENOM" id="CLU_189781_4_0_9"/>
<evidence type="ECO:0008006" key="3">
    <source>
        <dbReference type="Google" id="ProtNLM"/>
    </source>
</evidence>
<dbReference type="EMBL" id="JXSU01000007">
    <property type="protein sequence ID" value="KIS24500.1"/>
    <property type="molecule type" value="Genomic_DNA"/>
</dbReference>
<gene>
    <name evidence="1" type="ORF">N495_13285</name>
</gene>
<dbReference type="AlphaFoldDB" id="A0A0D1BVV6"/>
<dbReference type="InterPro" id="IPR025906">
    <property type="entry name" value="YjfB_motility"/>
</dbReference>
<dbReference type="PATRIC" id="fig|1379739.3.peg.3044"/>
<sequence length="58" mass="6222">MDIGGLSMSLNQGKLAQAVSLSLMKITMNTAKENAVQMTEMIKESVNPNIGQNVDLRG</sequence>
<dbReference type="RefSeq" id="WP_043032172.1">
    <property type="nucleotide sequence ID" value="NZ_JXSU01000007.1"/>
</dbReference>
<organism evidence="1 2">
    <name type="scientific">Clostridium botulinum B2 450</name>
    <dbReference type="NCBI Taxonomy" id="1379739"/>
    <lineage>
        <taxon>Bacteria</taxon>
        <taxon>Bacillati</taxon>
        <taxon>Bacillota</taxon>
        <taxon>Clostridia</taxon>
        <taxon>Eubacteriales</taxon>
        <taxon>Clostridiaceae</taxon>
        <taxon>Clostridium</taxon>
    </lineage>
</organism>
<dbReference type="Proteomes" id="UP000032250">
    <property type="component" value="Unassembled WGS sequence"/>
</dbReference>
<dbReference type="Pfam" id="PF14070">
    <property type="entry name" value="YjfB_motility"/>
    <property type="match status" value="1"/>
</dbReference>
<evidence type="ECO:0000313" key="1">
    <source>
        <dbReference type="EMBL" id="KIS24500.1"/>
    </source>
</evidence>
<dbReference type="OrthoDB" id="1924973at2"/>
<accession>A0A0D1BVV6</accession>
<evidence type="ECO:0000313" key="2">
    <source>
        <dbReference type="Proteomes" id="UP000032250"/>
    </source>
</evidence>